<organism evidence="5 6">
    <name type="scientific">Monilinia fructigena</name>
    <dbReference type="NCBI Taxonomy" id="38457"/>
    <lineage>
        <taxon>Eukaryota</taxon>
        <taxon>Fungi</taxon>
        <taxon>Dikarya</taxon>
        <taxon>Ascomycota</taxon>
        <taxon>Pezizomycotina</taxon>
        <taxon>Leotiomycetes</taxon>
        <taxon>Helotiales</taxon>
        <taxon>Sclerotiniaceae</taxon>
        <taxon>Monilinia</taxon>
    </lineage>
</organism>
<evidence type="ECO:0000256" key="1">
    <source>
        <dbReference type="ARBA" id="ARBA00004797"/>
    </source>
</evidence>
<gene>
    <name evidence="5" type="ORF">DID88_007964</name>
</gene>
<comment type="caution">
    <text evidence="5">The sequence shown here is derived from an EMBL/GenBank/DDBJ whole genome shotgun (WGS) entry which is preliminary data.</text>
</comment>
<dbReference type="PANTHER" id="PTHR46529">
    <property type="entry name" value="TRNA WYBUTOSINE-SYNTHESIZING PROTEIN 4"/>
    <property type="match status" value="1"/>
</dbReference>
<proteinExistence type="inferred from homology"/>
<sequence length="630" mass="70417">MPTESADALIQWANKLPDARFCLLEQLLPEGMKHPFAQTMMAHFDKLGTPLGACKKYPTVAAQDTRFRSLGWPSVLVRNLWELWGAEGFLDSKERIALDSIEPFDEWEEFALFGSIEESSERTSNALRASYTKITYSEYPKVQGQRRFAAPLWVRNGSKAQDVIGNFSGMGLNTRVSSCDIYSTDELGFTSFDSQCSQSWPSSRMCHTITEIDDSGSLLVGGRTSPDNAMADCWFYHKLLNTWERVDDLPQPRYRQSAVHLGNGYVMVAGGKSGPRYGIVAGGISEDGLVQEDVWDWELRDIAQHKEAQPSIRFKLCSLEIKDQTGATPARFGAQTLMHQENFDRILDAGKPVILEGLDVGLCIEKWTPEYLKDKIGAEREVVVHEASSEHMSFSSKNFGGSKLYLRSLSAEKASELPADIVKDYPAVSADFQLPPELVFVSNNVHSSPLRISGPVNMWLHYDVSSSTVITQYIRCMLIILWVMANVLCQVRGSKRLLLFPPSDVKYFDFAPGASSSGINVFESLGDLSLSQTHPHEVLLQPGDVLFLPSLWLHTASPTSGMSVAVNVFFRNLRNGYAAGKDVYGNRDLQAYEKGRQDIAKIARSFESLPTDVRGFYMQRLADEFMQKIT</sequence>
<dbReference type="OrthoDB" id="47172at2759"/>
<dbReference type="PROSITE" id="PS51184">
    <property type="entry name" value="JMJC"/>
    <property type="match status" value="1"/>
</dbReference>
<dbReference type="Pfam" id="PF13418">
    <property type="entry name" value="Beta-prop_TYW4"/>
    <property type="match status" value="1"/>
</dbReference>
<evidence type="ECO:0000313" key="6">
    <source>
        <dbReference type="Proteomes" id="UP000249056"/>
    </source>
</evidence>
<dbReference type="UniPathway" id="UPA00375"/>
<dbReference type="SUPFAM" id="SSF117281">
    <property type="entry name" value="Kelch motif"/>
    <property type="match status" value="1"/>
</dbReference>
<dbReference type="Pfam" id="PF13621">
    <property type="entry name" value="Cupin_8"/>
    <property type="match status" value="1"/>
</dbReference>
<comment type="pathway">
    <text evidence="1">tRNA modification; wybutosine-tRNA(Phe) biosynthesis.</text>
</comment>
<feature type="domain" description="JmjC" evidence="4">
    <location>
        <begin position="406"/>
        <end position="587"/>
    </location>
</feature>
<dbReference type="SUPFAM" id="SSF53335">
    <property type="entry name" value="S-adenosyl-L-methionine-dependent methyltransferases"/>
    <property type="match status" value="1"/>
</dbReference>
<comment type="similarity">
    <text evidence="2">Belongs to the methyltransferase superfamily. LCMT family.</text>
</comment>
<dbReference type="Gene3D" id="6.10.140.1470">
    <property type="match status" value="1"/>
</dbReference>
<dbReference type="EMBL" id="QKRW01000004">
    <property type="protein sequence ID" value="RAL67187.1"/>
    <property type="molecule type" value="Genomic_DNA"/>
</dbReference>
<protein>
    <recommendedName>
        <fullName evidence="4">JmjC domain-containing protein</fullName>
    </recommendedName>
</protein>
<dbReference type="Gene3D" id="2.120.10.80">
    <property type="entry name" value="Kelch-type beta propeller"/>
    <property type="match status" value="1"/>
</dbReference>
<dbReference type="GO" id="GO:0031591">
    <property type="term" value="P:wybutosine biosynthetic process"/>
    <property type="evidence" value="ECO:0007669"/>
    <property type="project" value="TreeGrafter"/>
</dbReference>
<dbReference type="InterPro" id="IPR029063">
    <property type="entry name" value="SAM-dependent_MTases_sf"/>
</dbReference>
<reference evidence="5 6" key="1">
    <citation type="submission" date="2018-06" db="EMBL/GenBank/DDBJ databases">
        <title>Genome Sequence of the Brown Rot Fungal Pathogen Monilinia fructigena.</title>
        <authorList>
            <person name="Landi L."/>
            <person name="De Miccolis Angelini R.M."/>
            <person name="Pollastro S."/>
            <person name="Abate D."/>
            <person name="Faretra F."/>
            <person name="Romanazzi G."/>
        </authorList>
    </citation>
    <scope>NUCLEOTIDE SEQUENCE [LARGE SCALE GENOMIC DNA]</scope>
    <source>
        <strain evidence="5 6">Mfrg269</strain>
    </source>
</reference>
<dbReference type="InterPro" id="IPR015915">
    <property type="entry name" value="Kelch-typ_b-propeller"/>
</dbReference>
<keyword evidence="3" id="KW-0949">S-adenosyl-L-methionine</keyword>
<evidence type="ECO:0000259" key="4">
    <source>
        <dbReference type="PROSITE" id="PS51184"/>
    </source>
</evidence>
<dbReference type="PANTHER" id="PTHR46529:SF1">
    <property type="entry name" value="TRNA WYBUTOSINE-SYNTHESIZING PROTEIN 4"/>
    <property type="match status" value="1"/>
</dbReference>
<dbReference type="GO" id="GO:0008175">
    <property type="term" value="F:tRNA methyltransferase activity"/>
    <property type="evidence" value="ECO:0007669"/>
    <property type="project" value="TreeGrafter"/>
</dbReference>
<evidence type="ECO:0000256" key="3">
    <source>
        <dbReference type="ARBA" id="ARBA00022691"/>
    </source>
</evidence>
<name>A0A395J3X2_9HELO</name>
<dbReference type="InterPro" id="IPR003347">
    <property type="entry name" value="JmjC_dom"/>
</dbReference>
<evidence type="ECO:0000313" key="5">
    <source>
        <dbReference type="EMBL" id="RAL67187.1"/>
    </source>
</evidence>
<dbReference type="AlphaFoldDB" id="A0A395J3X2"/>
<dbReference type="GO" id="GO:0030488">
    <property type="term" value="P:tRNA methylation"/>
    <property type="evidence" value="ECO:0007669"/>
    <property type="project" value="TreeGrafter"/>
</dbReference>
<dbReference type="InterPro" id="IPR041667">
    <property type="entry name" value="Cupin_8"/>
</dbReference>
<accession>A0A395J3X2</accession>
<dbReference type="Gene3D" id="3.40.50.150">
    <property type="entry name" value="Vaccinia Virus protein VP39"/>
    <property type="match status" value="1"/>
</dbReference>
<dbReference type="Gene3D" id="2.60.120.650">
    <property type="entry name" value="Cupin"/>
    <property type="match status" value="1"/>
</dbReference>
<evidence type="ECO:0000256" key="2">
    <source>
        <dbReference type="ARBA" id="ARBA00010703"/>
    </source>
</evidence>
<dbReference type="SUPFAM" id="SSF51197">
    <property type="entry name" value="Clavaminate synthase-like"/>
    <property type="match status" value="1"/>
</dbReference>
<dbReference type="Proteomes" id="UP000249056">
    <property type="component" value="Unassembled WGS sequence"/>
</dbReference>
<keyword evidence="6" id="KW-1185">Reference proteome</keyword>